<dbReference type="Proteomes" id="UP000509478">
    <property type="component" value="Chromosome"/>
</dbReference>
<sequence>MLRECFAKEWLTKRDWAYALSEQIFRGKNYDKIEFKLNTKRILISIPEEFQLEIEQICKPHGSIFTPYFDYDFLACKVASNQSRFLDDPREDDFLWIEVKAGNSIPSKAQLKAKSKTPIPVKMCRVKGISNMSNDIFTEFSELKEMPDPKEDFPNFDDMKWRDF</sequence>
<dbReference type="KEGG" id="nue:C5F50_02085"/>
<protein>
    <submittedName>
        <fullName evidence="1">Uncharacterized protein</fullName>
    </submittedName>
</protein>
<keyword evidence="2" id="KW-1185">Reference proteome</keyword>
<name>A0A7D5R579_9ARCH</name>
<evidence type="ECO:0000313" key="2">
    <source>
        <dbReference type="Proteomes" id="UP000509478"/>
    </source>
</evidence>
<organism evidence="1 2">
    <name type="scientific">Nitrosopumilus ureiphilus</name>
    <dbReference type="NCBI Taxonomy" id="1470067"/>
    <lineage>
        <taxon>Archaea</taxon>
        <taxon>Nitrososphaerota</taxon>
        <taxon>Nitrososphaeria</taxon>
        <taxon>Nitrosopumilales</taxon>
        <taxon>Nitrosopumilaceae</taxon>
        <taxon>Nitrosopumilus</taxon>
    </lineage>
</organism>
<reference evidence="1 2" key="1">
    <citation type="submission" date="2018-02" db="EMBL/GenBank/DDBJ databases">
        <title>Complete genome of Nitrosopumilus ureaphilus PS0.</title>
        <authorList>
            <person name="Qin W."/>
            <person name="Zheng Y."/>
            <person name="Stahl D.A."/>
        </authorList>
    </citation>
    <scope>NUCLEOTIDE SEQUENCE [LARGE SCALE GENOMIC DNA]</scope>
    <source>
        <strain evidence="1 2">PS0</strain>
    </source>
</reference>
<gene>
    <name evidence="1" type="ORF">C5F50_02085</name>
</gene>
<accession>A0A7D5R579</accession>
<evidence type="ECO:0000313" key="1">
    <source>
        <dbReference type="EMBL" id="QLH05997.1"/>
    </source>
</evidence>
<dbReference type="EMBL" id="CP026995">
    <property type="protein sequence ID" value="QLH05997.1"/>
    <property type="molecule type" value="Genomic_DNA"/>
</dbReference>
<dbReference type="AlphaFoldDB" id="A0A7D5R579"/>
<proteinExistence type="predicted"/>